<evidence type="ECO:0000313" key="9">
    <source>
        <dbReference type="EMBL" id="MVB07823.1"/>
    </source>
</evidence>
<reference evidence="9 10" key="1">
    <citation type="submission" date="2019-11" db="EMBL/GenBank/DDBJ databases">
        <title>Draft genome sequence of Labilibaculum sp. strain SYP isolated from Black Sea.</title>
        <authorList>
            <person name="Yadav S."/>
            <person name="Villanueva L."/>
        </authorList>
    </citation>
    <scope>NUCLEOTIDE SEQUENCE [LARGE SCALE GENOMIC DNA]</scope>
    <source>
        <strain evidence="9 10">44</strain>
    </source>
</reference>
<dbReference type="EMBL" id="QTZN02000028">
    <property type="protein sequence ID" value="MVB07823.1"/>
    <property type="molecule type" value="Genomic_DNA"/>
</dbReference>
<comment type="caution">
    <text evidence="8">The sequence shown here is derived from an EMBL/GenBank/DDBJ whole genome shotgun (WGS) entry which is preliminary data.</text>
</comment>
<evidence type="ECO:0000256" key="4">
    <source>
        <dbReference type="ARBA" id="ARBA00023295"/>
    </source>
</evidence>
<dbReference type="Proteomes" id="UP000462449">
    <property type="component" value="Unassembled WGS sequence"/>
</dbReference>
<dbReference type="InterPro" id="IPR032812">
    <property type="entry name" value="SbsA_Ig"/>
</dbReference>
<feature type="chain" id="PRO_5029697626" evidence="6">
    <location>
        <begin position="30"/>
        <end position="473"/>
    </location>
</feature>
<dbReference type="InterPro" id="IPR000805">
    <property type="entry name" value="Glyco_hydro_26"/>
</dbReference>
<protein>
    <submittedName>
        <fullName evidence="8">Beta-mannosidase</fullName>
    </submittedName>
</protein>
<dbReference type="OrthoDB" id="9803686at2"/>
<evidence type="ECO:0000313" key="11">
    <source>
        <dbReference type="Proteomes" id="UP000462449"/>
    </source>
</evidence>
<comment type="similarity">
    <text evidence="1 5">Belongs to the glycosyl hydrolase 26 family.</text>
</comment>
<evidence type="ECO:0000256" key="2">
    <source>
        <dbReference type="ARBA" id="ARBA00022729"/>
    </source>
</evidence>
<dbReference type="GO" id="GO:0016985">
    <property type="term" value="F:mannan endo-1,4-beta-mannosidase activity"/>
    <property type="evidence" value="ECO:0007669"/>
    <property type="project" value="InterPro"/>
</dbReference>
<evidence type="ECO:0000313" key="10">
    <source>
        <dbReference type="Proteomes" id="UP000285951"/>
    </source>
</evidence>
<sequence>MLQKRFLYNQVVKSMLLALSVLFIFSCGAESSPDEPDVLEPPHLVSSIPADGAAEVDTKTTAIQLVFESNLIVVSESKFHLNNNVVSTVTAEENVLTVTFSTLQPETEYTLLIDALALKVVNGGVNSAQISISFTTAAGQAVDITNKLAVDNPSPEATNLYSFLKENYGEKIISSAMANVNWNINEAEWVKQHTGKYPAIATFDYVHLPYSPADWVDYSDISVVEDWWNNNGIISAGWHWIVPTYQGSADYTYKPEETTFKASNVTIDGTWENAVAKADLEEIVGYLKLLQAKNIPVIWRPLHEAAGNTYEYTNGEAWFWWGTDGADTYKELWVFMFDYFKAQGLNNLIWVWTTQTKDNAFYPGDNYVDIVGRDIYNNAEAASIADEFNTIQQTYPTKMITLSECGNTADVSEQWNAGAKWSYFMSWYDYERTNDTNESDFAGTDHEHANAAWWTNAFSNTYVITRDQMPDLK</sequence>
<evidence type="ECO:0000256" key="1">
    <source>
        <dbReference type="ARBA" id="ARBA00007754"/>
    </source>
</evidence>
<dbReference type="Pfam" id="PF13205">
    <property type="entry name" value="Big_5"/>
    <property type="match status" value="1"/>
</dbReference>
<keyword evidence="10" id="KW-1185">Reference proteome</keyword>
<feature type="active site" description="Nucleophile" evidence="5">
    <location>
        <position position="404"/>
    </location>
</feature>
<feature type="active site" description="Proton donor" evidence="5">
    <location>
        <position position="304"/>
    </location>
</feature>
<dbReference type="EMBL" id="WOTW01000028">
    <property type="protein sequence ID" value="MUP38618.1"/>
    <property type="molecule type" value="Genomic_DNA"/>
</dbReference>
<evidence type="ECO:0000259" key="7">
    <source>
        <dbReference type="PROSITE" id="PS51764"/>
    </source>
</evidence>
<dbReference type="AlphaFoldDB" id="A0A7M4D7I9"/>
<feature type="domain" description="GH26" evidence="7">
    <location>
        <begin position="155"/>
        <end position="467"/>
    </location>
</feature>
<dbReference type="GO" id="GO:0006080">
    <property type="term" value="P:substituted mannan metabolic process"/>
    <property type="evidence" value="ECO:0007669"/>
    <property type="project" value="InterPro"/>
</dbReference>
<evidence type="ECO:0000256" key="3">
    <source>
        <dbReference type="ARBA" id="ARBA00022801"/>
    </source>
</evidence>
<feature type="signal peptide" evidence="6">
    <location>
        <begin position="1"/>
        <end position="29"/>
    </location>
</feature>
<dbReference type="Proteomes" id="UP000285951">
    <property type="component" value="Unassembled WGS sequence"/>
</dbReference>
<dbReference type="Gene3D" id="3.20.20.80">
    <property type="entry name" value="Glycosidases"/>
    <property type="match status" value="1"/>
</dbReference>
<organism evidence="8 11">
    <name type="scientific">Labilibaculum euxinus</name>
    <dbReference type="NCBI Taxonomy" id="2686357"/>
    <lineage>
        <taxon>Bacteria</taxon>
        <taxon>Pseudomonadati</taxon>
        <taxon>Bacteroidota</taxon>
        <taxon>Bacteroidia</taxon>
        <taxon>Marinilabiliales</taxon>
        <taxon>Marinifilaceae</taxon>
        <taxon>Labilibaculum</taxon>
    </lineage>
</organism>
<dbReference type="InterPro" id="IPR022790">
    <property type="entry name" value="GH26_dom"/>
</dbReference>
<proteinExistence type="inferred from homology"/>
<dbReference type="PANTHER" id="PTHR40079:SF4">
    <property type="entry name" value="GH26 DOMAIN-CONTAINING PROTEIN-RELATED"/>
    <property type="match status" value="1"/>
</dbReference>
<dbReference type="PROSITE" id="PS51257">
    <property type="entry name" value="PROKAR_LIPOPROTEIN"/>
    <property type="match status" value="1"/>
</dbReference>
<dbReference type="PRINTS" id="PR00739">
    <property type="entry name" value="GLHYDRLASE26"/>
</dbReference>
<dbReference type="SUPFAM" id="SSF51445">
    <property type="entry name" value="(Trans)glycosidases"/>
    <property type="match status" value="1"/>
</dbReference>
<reference evidence="8 11" key="2">
    <citation type="submission" date="2019-12" db="EMBL/GenBank/DDBJ databases">
        <title>Draft genome sequence of Labilibaculum sp. strain 44 isolated from deep waters of Black Sea.</title>
        <authorList>
            <person name="Yadav S."/>
            <person name="Villanueva L."/>
        </authorList>
    </citation>
    <scope>NUCLEOTIDE SEQUENCE [LARGE SCALE GENOMIC DNA]</scope>
    <source>
        <strain evidence="8 11">44</strain>
    </source>
</reference>
<evidence type="ECO:0000313" key="8">
    <source>
        <dbReference type="EMBL" id="MUP38618.1"/>
    </source>
</evidence>
<dbReference type="PANTHER" id="PTHR40079">
    <property type="entry name" value="MANNAN ENDO-1,4-BETA-MANNOSIDASE E-RELATED"/>
    <property type="match status" value="1"/>
</dbReference>
<keyword evidence="3 5" id="KW-0378">Hydrolase</keyword>
<dbReference type="PROSITE" id="PS51764">
    <property type="entry name" value="GH26"/>
    <property type="match status" value="1"/>
</dbReference>
<keyword evidence="4 5" id="KW-0326">Glycosidase</keyword>
<gene>
    <name evidence="9" type="ORF">DWB62_012400</name>
    <name evidence="8" type="ORF">GNY23_12400</name>
</gene>
<dbReference type="RefSeq" id="WP_156196217.1">
    <property type="nucleotide sequence ID" value="NZ_QTZN02000028.1"/>
</dbReference>
<evidence type="ECO:0000256" key="5">
    <source>
        <dbReference type="PROSITE-ProRule" id="PRU01100"/>
    </source>
</evidence>
<accession>A0A7M4D7I9</accession>
<keyword evidence="2 6" id="KW-0732">Signal</keyword>
<dbReference type="Pfam" id="PF02156">
    <property type="entry name" value="Glyco_hydro_26"/>
    <property type="match status" value="1"/>
</dbReference>
<dbReference type="InterPro" id="IPR017853">
    <property type="entry name" value="GH"/>
</dbReference>
<evidence type="ECO:0000256" key="6">
    <source>
        <dbReference type="SAM" id="SignalP"/>
    </source>
</evidence>
<name>A0A7M4D7I9_9BACT</name>